<dbReference type="PANTHER" id="PTHR20982">
    <property type="entry name" value="RIBOSOME RECYCLING FACTOR"/>
    <property type="match status" value="1"/>
</dbReference>
<evidence type="ECO:0000313" key="6">
    <source>
        <dbReference type="EMBL" id="BAU27703.1"/>
    </source>
</evidence>
<keyword evidence="7" id="KW-1185">Reference proteome</keyword>
<proteinExistence type="inferred from homology"/>
<sequence length="185" mass="20775">MPQQIIKEAEERMEKAIAALKRELTTLRAGRATPALLDRVMVDYYGSPVPVSQAANINTPEPRLILIQPWEKTMLGPIEKAILKSDLGLTPTNDGSVVRISIPALTEQRRKELVKLAKKEGEEAKVAVRNIRRDANDSIKKLEKNGDITEDDMKHHQELVQKATDKYVALVDKTVADKEKEVMEV</sequence>
<evidence type="ECO:0000256" key="5">
    <source>
        <dbReference type="HAMAP-Rule" id="MF_00040"/>
    </source>
</evidence>
<dbReference type="Gene3D" id="1.10.132.20">
    <property type="entry name" value="Ribosome-recycling factor"/>
    <property type="match status" value="1"/>
</dbReference>
<evidence type="ECO:0000256" key="4">
    <source>
        <dbReference type="ARBA" id="ARBA00022917"/>
    </source>
</evidence>
<keyword evidence="4 5" id="KW-0648">Protein biosynthesis</keyword>
<dbReference type="EMBL" id="AP017312">
    <property type="protein sequence ID" value="BAU27703.1"/>
    <property type="molecule type" value="Genomic_DNA"/>
</dbReference>
<dbReference type="NCBIfam" id="TIGR00496">
    <property type="entry name" value="frr"/>
    <property type="match status" value="1"/>
</dbReference>
<dbReference type="InterPro" id="IPR036191">
    <property type="entry name" value="RRF_sf"/>
</dbReference>
<dbReference type="PANTHER" id="PTHR20982:SF3">
    <property type="entry name" value="MITOCHONDRIAL RIBOSOME RECYCLING FACTOR PSEUDO 1"/>
    <property type="match status" value="1"/>
</dbReference>
<evidence type="ECO:0000313" key="7">
    <source>
        <dbReference type="Proteomes" id="UP000217696"/>
    </source>
</evidence>
<keyword evidence="3 5" id="KW-0963">Cytoplasm</keyword>
<protein>
    <recommendedName>
        <fullName evidence="5">Ribosome-recycling factor</fullName>
        <shortName evidence="5">RRF</shortName>
    </recommendedName>
    <alternativeName>
        <fullName evidence="5">Ribosome-releasing factor</fullName>
    </alternativeName>
</protein>
<dbReference type="Gene3D" id="3.30.1360.40">
    <property type="match status" value="1"/>
</dbReference>
<gene>
    <name evidence="5 6" type="primary">frr</name>
    <name evidence="6" type="ORF">CB4_01877</name>
</gene>
<dbReference type="GO" id="GO:0005737">
    <property type="term" value="C:cytoplasm"/>
    <property type="evidence" value="ECO:0007669"/>
    <property type="project" value="UniProtKB-SubCell"/>
</dbReference>
<name>A0A0U5BBY9_9BACL</name>
<dbReference type="GO" id="GO:0043023">
    <property type="term" value="F:ribosomal large subunit binding"/>
    <property type="evidence" value="ECO:0007669"/>
    <property type="project" value="TreeGrafter"/>
</dbReference>
<dbReference type="HAMAP" id="MF_00040">
    <property type="entry name" value="RRF"/>
    <property type="match status" value="1"/>
</dbReference>
<accession>A0A0U5BBY9</accession>
<evidence type="ECO:0000256" key="3">
    <source>
        <dbReference type="ARBA" id="ARBA00022490"/>
    </source>
</evidence>
<dbReference type="FunFam" id="1.10.132.20:FF:000001">
    <property type="entry name" value="Ribosome-recycling factor"/>
    <property type="match status" value="1"/>
</dbReference>
<evidence type="ECO:0000256" key="2">
    <source>
        <dbReference type="ARBA" id="ARBA00005912"/>
    </source>
</evidence>
<dbReference type="InterPro" id="IPR023584">
    <property type="entry name" value="Ribosome_recyc_fac_dom"/>
</dbReference>
<comment type="subcellular location">
    <subcellularLocation>
        <location evidence="1 5">Cytoplasm</location>
    </subcellularLocation>
</comment>
<dbReference type="Proteomes" id="UP000217696">
    <property type="component" value="Chromosome"/>
</dbReference>
<dbReference type="FunFam" id="3.30.1360.40:FF:000001">
    <property type="entry name" value="Ribosome-recycling factor"/>
    <property type="match status" value="1"/>
</dbReference>
<dbReference type="Pfam" id="PF01765">
    <property type="entry name" value="RRF"/>
    <property type="match status" value="1"/>
</dbReference>
<dbReference type="SUPFAM" id="SSF55194">
    <property type="entry name" value="Ribosome recycling factor, RRF"/>
    <property type="match status" value="1"/>
</dbReference>
<dbReference type="GO" id="GO:0006415">
    <property type="term" value="P:translational termination"/>
    <property type="evidence" value="ECO:0007669"/>
    <property type="project" value="UniProtKB-UniRule"/>
</dbReference>
<organism evidence="6 7">
    <name type="scientific">Aneurinibacillus soli</name>
    <dbReference type="NCBI Taxonomy" id="1500254"/>
    <lineage>
        <taxon>Bacteria</taxon>
        <taxon>Bacillati</taxon>
        <taxon>Bacillota</taxon>
        <taxon>Bacilli</taxon>
        <taxon>Bacillales</taxon>
        <taxon>Paenibacillaceae</taxon>
        <taxon>Aneurinibacillus group</taxon>
        <taxon>Aneurinibacillus</taxon>
    </lineage>
</organism>
<comment type="function">
    <text evidence="5">Responsible for the release of ribosomes from messenger RNA at the termination of protein biosynthesis. May increase the efficiency of translation by recycling ribosomes from one round of translation to another.</text>
</comment>
<evidence type="ECO:0000256" key="1">
    <source>
        <dbReference type="ARBA" id="ARBA00004496"/>
    </source>
</evidence>
<comment type="similarity">
    <text evidence="2 5">Belongs to the RRF family.</text>
</comment>
<dbReference type="InterPro" id="IPR002661">
    <property type="entry name" value="Ribosome_recyc_fac"/>
</dbReference>
<dbReference type="AlphaFoldDB" id="A0A0U5BBY9"/>
<reference evidence="6 7" key="1">
    <citation type="submission" date="2015-12" db="EMBL/GenBank/DDBJ databases">
        <title>Genome sequence of Aneurinibacillus soli.</title>
        <authorList>
            <person name="Lee J.S."/>
            <person name="Lee K.C."/>
            <person name="Kim K.K."/>
            <person name="Lee B.W."/>
        </authorList>
    </citation>
    <scope>NUCLEOTIDE SEQUENCE [LARGE SCALE GENOMIC DNA]</scope>
    <source>
        <strain evidence="6 7">CB4</strain>
    </source>
</reference>
<dbReference type="OrthoDB" id="9804006at2"/>
<dbReference type="KEGG" id="asoc:CB4_01877"/>
<dbReference type="RefSeq" id="WP_096465248.1">
    <property type="nucleotide sequence ID" value="NZ_AP017312.1"/>
</dbReference>
<dbReference type="CDD" id="cd00520">
    <property type="entry name" value="RRF"/>
    <property type="match status" value="1"/>
</dbReference>